<feature type="compositionally biased region" description="Low complexity" evidence="1">
    <location>
        <begin position="222"/>
        <end position="232"/>
    </location>
</feature>
<dbReference type="InterPro" id="IPR039041">
    <property type="entry name" value="Nav/unc-53"/>
</dbReference>
<dbReference type="InterPro" id="IPR036872">
    <property type="entry name" value="CH_dom_sf"/>
</dbReference>
<dbReference type="PANTHER" id="PTHR12784:SF28">
    <property type="entry name" value="PROTEIN SICKIE"/>
    <property type="match status" value="1"/>
</dbReference>
<dbReference type="SUPFAM" id="SSF47576">
    <property type="entry name" value="Calponin-homology domain, CH-domain"/>
    <property type="match status" value="1"/>
</dbReference>
<gene>
    <name evidence="2" type="ORF">MS3_10250</name>
</gene>
<dbReference type="CDD" id="cd21212">
    <property type="entry name" value="CH_NAV2-like"/>
    <property type="match status" value="1"/>
</dbReference>
<proteinExistence type="predicted"/>
<dbReference type="STRING" id="6185.A0A095A7L7"/>
<dbReference type="InterPro" id="IPR001715">
    <property type="entry name" value="CH_dom"/>
</dbReference>
<dbReference type="SMART" id="SM00033">
    <property type="entry name" value="CH"/>
    <property type="match status" value="1"/>
</dbReference>
<feature type="compositionally biased region" description="Pro residues" evidence="1">
    <location>
        <begin position="211"/>
        <end position="221"/>
    </location>
</feature>
<dbReference type="PANTHER" id="PTHR12784">
    <property type="entry name" value="STEERIN"/>
    <property type="match status" value="1"/>
</dbReference>
<dbReference type="Gene3D" id="1.10.418.10">
    <property type="entry name" value="Calponin-like domain"/>
    <property type="match status" value="1"/>
</dbReference>
<evidence type="ECO:0000313" key="2">
    <source>
        <dbReference type="EMBL" id="KGB41709.1"/>
    </source>
</evidence>
<protein>
    <submittedName>
        <fullName evidence="2">Neuron navigator 3</fullName>
    </submittedName>
</protein>
<feature type="region of interest" description="Disordered" evidence="1">
    <location>
        <begin position="181"/>
        <end position="275"/>
    </location>
</feature>
<dbReference type="PROSITE" id="PS50021">
    <property type="entry name" value="CH"/>
    <property type="match status" value="1"/>
</dbReference>
<reference evidence="2" key="1">
    <citation type="journal article" date="2012" name="Nat. Genet.">
        <title>Whole-genome sequence of Schistosoma haematobium.</title>
        <authorList>
            <person name="Young N.D."/>
            <person name="Jex A.R."/>
            <person name="Li B."/>
            <person name="Liu S."/>
            <person name="Yang L."/>
            <person name="Xiong Z."/>
            <person name="Li Y."/>
            <person name="Cantacessi C."/>
            <person name="Hall R.S."/>
            <person name="Xu X."/>
            <person name="Chen F."/>
            <person name="Wu X."/>
            <person name="Zerlotini A."/>
            <person name="Oliveira G."/>
            <person name="Hofmann A."/>
            <person name="Zhang G."/>
            <person name="Fang X."/>
            <person name="Kang Y."/>
            <person name="Campbell B.E."/>
            <person name="Loukas A."/>
            <person name="Ranganathan S."/>
            <person name="Rollinson D."/>
            <person name="Rinaldi G."/>
            <person name="Brindley P.J."/>
            <person name="Yang H."/>
            <person name="Wang J."/>
            <person name="Wang J."/>
            <person name="Gasser R.B."/>
        </authorList>
    </citation>
    <scope>NUCLEOTIDE SEQUENCE [LARGE SCALE GENOMIC DNA]</scope>
</reference>
<dbReference type="AlphaFoldDB" id="A0A095A7L7"/>
<sequence length="334" mass="37886">MNCSLEFLCIFSLKLYTDWANHYLEKANYSNLIKNIQKDLSNGLLLADIIHAVANIKVQRLCRNPKTSAQSLHNVLACFQVLQLLGIETNGFTPQDIVDSKLKYILGLFFNLSKFKQKTKKLQQSQVNTITSSSIIHSSVLTTTTTTTTTPSTTTIPTKATITSIHYPSMIKLQKNHISNENDTHHHHHHHQQQQQHHDHHQDSLIVQSTPPRPPPQPPPRTVTNNNNTTTTHSSLSKQTDLYNKLDSPNNISSNNNNLNNGNPHHHHRHYQSGNKQENLLIGQLKYPIKNLNETLSNPYSNPLILNKNNEHYDNNHNANMIGINASLNFTKPK</sequence>
<dbReference type="EMBL" id="KL252055">
    <property type="protein sequence ID" value="KGB41709.1"/>
    <property type="molecule type" value="Genomic_DNA"/>
</dbReference>
<feature type="compositionally biased region" description="Low complexity" evidence="1">
    <location>
        <begin position="250"/>
        <end position="263"/>
    </location>
</feature>
<dbReference type="Pfam" id="PF00307">
    <property type="entry name" value="CH"/>
    <property type="match status" value="1"/>
</dbReference>
<evidence type="ECO:0000256" key="1">
    <source>
        <dbReference type="SAM" id="MobiDB-lite"/>
    </source>
</evidence>
<feature type="compositionally biased region" description="Polar residues" evidence="1">
    <location>
        <begin position="233"/>
        <end position="242"/>
    </location>
</feature>
<accession>A0A095A7L7</accession>
<organism evidence="2">
    <name type="scientific">Schistosoma haematobium</name>
    <name type="common">Blood fluke</name>
    <dbReference type="NCBI Taxonomy" id="6185"/>
    <lineage>
        <taxon>Eukaryota</taxon>
        <taxon>Metazoa</taxon>
        <taxon>Spiralia</taxon>
        <taxon>Lophotrochozoa</taxon>
        <taxon>Platyhelminthes</taxon>
        <taxon>Trematoda</taxon>
        <taxon>Digenea</taxon>
        <taxon>Strigeidida</taxon>
        <taxon>Schistosomatoidea</taxon>
        <taxon>Schistosomatidae</taxon>
        <taxon>Schistosoma</taxon>
    </lineage>
</organism>
<name>A0A095A7L7_SCHHA</name>
<dbReference type="GO" id="GO:0022008">
    <property type="term" value="P:neurogenesis"/>
    <property type="evidence" value="ECO:0007669"/>
    <property type="project" value="InterPro"/>
</dbReference>